<keyword evidence="4" id="KW-0249">Electron transport</keyword>
<keyword evidence="7" id="KW-0812">Transmembrane</keyword>
<comment type="caution">
    <text evidence="9">The sequence shown here is derived from an EMBL/GenBank/DDBJ whole genome shotgun (WGS) entry which is preliminary data.</text>
</comment>
<keyword evidence="3 6" id="KW-0479">Metal-binding</keyword>
<dbReference type="Proteomes" id="UP000484381">
    <property type="component" value="Unassembled WGS sequence"/>
</dbReference>
<dbReference type="PROSITE" id="PS51007">
    <property type="entry name" value="CYTC"/>
    <property type="match status" value="2"/>
</dbReference>
<dbReference type="InterPro" id="IPR050597">
    <property type="entry name" value="Cytochrome_c_Oxidase_Subunit"/>
</dbReference>
<evidence type="ECO:0000256" key="7">
    <source>
        <dbReference type="SAM" id="Phobius"/>
    </source>
</evidence>
<feature type="transmembrane region" description="Helical" evidence="7">
    <location>
        <begin position="12"/>
        <end position="36"/>
    </location>
</feature>
<dbReference type="Gene3D" id="1.10.760.10">
    <property type="entry name" value="Cytochrome c-like domain"/>
    <property type="match status" value="2"/>
</dbReference>
<dbReference type="InterPro" id="IPR009056">
    <property type="entry name" value="Cyt_c-like_dom"/>
</dbReference>
<evidence type="ECO:0000256" key="3">
    <source>
        <dbReference type="ARBA" id="ARBA00022723"/>
    </source>
</evidence>
<keyword evidence="5 6" id="KW-0408">Iron</keyword>
<dbReference type="GO" id="GO:0046872">
    <property type="term" value="F:metal ion binding"/>
    <property type="evidence" value="ECO:0007669"/>
    <property type="project" value="UniProtKB-KW"/>
</dbReference>
<evidence type="ECO:0000256" key="1">
    <source>
        <dbReference type="ARBA" id="ARBA00022448"/>
    </source>
</evidence>
<keyword evidence="7" id="KW-1133">Transmembrane helix</keyword>
<organism evidence="9 10">
    <name type="scientific">Paraburkholderia franconis</name>
    <dbReference type="NCBI Taxonomy" id="2654983"/>
    <lineage>
        <taxon>Bacteria</taxon>
        <taxon>Pseudomonadati</taxon>
        <taxon>Pseudomonadota</taxon>
        <taxon>Betaproteobacteria</taxon>
        <taxon>Burkholderiales</taxon>
        <taxon>Burkholderiaceae</taxon>
        <taxon>Paraburkholderia</taxon>
    </lineage>
</organism>
<accession>A0A7X1NKE5</accession>
<dbReference type="SUPFAM" id="SSF46626">
    <property type="entry name" value="Cytochrome c"/>
    <property type="match status" value="2"/>
</dbReference>
<keyword evidence="10" id="KW-1185">Reference proteome</keyword>
<gene>
    <name evidence="9" type="ORF">GCT13_44465</name>
</gene>
<dbReference type="PANTHER" id="PTHR33751:SF9">
    <property type="entry name" value="CYTOCHROME C4"/>
    <property type="match status" value="1"/>
</dbReference>
<feature type="domain" description="Cytochrome c" evidence="8">
    <location>
        <begin position="179"/>
        <end position="260"/>
    </location>
</feature>
<dbReference type="PANTHER" id="PTHR33751">
    <property type="entry name" value="CBB3-TYPE CYTOCHROME C OXIDASE SUBUNIT FIXP"/>
    <property type="match status" value="1"/>
</dbReference>
<evidence type="ECO:0000256" key="5">
    <source>
        <dbReference type="ARBA" id="ARBA00023004"/>
    </source>
</evidence>
<dbReference type="AlphaFoldDB" id="A0A7X1NKE5"/>
<feature type="domain" description="Cytochrome c" evidence="8">
    <location>
        <begin position="91"/>
        <end position="166"/>
    </location>
</feature>
<dbReference type="GO" id="GO:0009055">
    <property type="term" value="F:electron transfer activity"/>
    <property type="evidence" value="ECO:0007669"/>
    <property type="project" value="InterPro"/>
</dbReference>
<dbReference type="InterPro" id="IPR036909">
    <property type="entry name" value="Cyt_c-like_dom_sf"/>
</dbReference>
<proteinExistence type="predicted"/>
<evidence type="ECO:0000256" key="4">
    <source>
        <dbReference type="ARBA" id="ARBA00022982"/>
    </source>
</evidence>
<reference evidence="9 10" key="1">
    <citation type="submission" date="2019-10" db="EMBL/GenBank/DDBJ databases">
        <title>Paraburkholderia sp. isolated from nodules of Mimosa pudica from Brazilian Atlantic Forest soils.</title>
        <authorList>
            <person name="Paulitsch F."/>
            <person name="Hungria M."/>
            <person name="Dall'Agnol R."/>
        </authorList>
    </citation>
    <scope>NUCLEOTIDE SEQUENCE [LARGE SCALE GENOMIC DNA]</scope>
    <source>
        <strain evidence="9 10">CNPSo 3157</strain>
    </source>
</reference>
<dbReference type="RefSeq" id="WP_152768071.1">
    <property type="nucleotide sequence ID" value="NZ_WHNP01000121.1"/>
</dbReference>
<dbReference type="GO" id="GO:0020037">
    <property type="term" value="F:heme binding"/>
    <property type="evidence" value="ECO:0007669"/>
    <property type="project" value="InterPro"/>
</dbReference>
<keyword evidence="2 6" id="KW-0349">Heme</keyword>
<name>A0A7X1NKE5_9BURK</name>
<evidence type="ECO:0000256" key="6">
    <source>
        <dbReference type="PROSITE-ProRule" id="PRU00433"/>
    </source>
</evidence>
<sequence>MDAKPVFSLTNRWLVGSVCGTLAIAVIAAAIGFVLLPSVQDGTQFQGIWNAICSAAGVSRHWAQNESIVYPADGAVSAVTITPQTLAHRDTDAAQRGGVLATRCVGCHNASQVVAPLLAGQDAAFVYKQLSDFQSGARTNVIMTSIVKGLSDSDMRDLAQYFASSGHLISGGATVSEPPIVARGDPTKNVVSCAVCHGGVDHKAGAPFMQSLSASYLEAQLHAFATGQRHNDAGEQMRNIARNLTEAEIKEAAAYYSGFKDVGTRVSQP</sequence>
<evidence type="ECO:0000256" key="2">
    <source>
        <dbReference type="ARBA" id="ARBA00022617"/>
    </source>
</evidence>
<evidence type="ECO:0000313" key="9">
    <source>
        <dbReference type="EMBL" id="MPW23590.1"/>
    </source>
</evidence>
<protein>
    <submittedName>
        <fullName evidence="9">Cytochrome c4</fullName>
    </submittedName>
</protein>
<evidence type="ECO:0000259" key="8">
    <source>
        <dbReference type="PROSITE" id="PS51007"/>
    </source>
</evidence>
<keyword evidence="7" id="KW-0472">Membrane</keyword>
<keyword evidence="1" id="KW-0813">Transport</keyword>
<dbReference type="EMBL" id="WHNP01000121">
    <property type="protein sequence ID" value="MPW23590.1"/>
    <property type="molecule type" value="Genomic_DNA"/>
</dbReference>
<evidence type="ECO:0000313" key="10">
    <source>
        <dbReference type="Proteomes" id="UP000484381"/>
    </source>
</evidence>